<proteinExistence type="predicted"/>
<protein>
    <submittedName>
        <fullName evidence="2">Uncharacterized protein</fullName>
    </submittedName>
</protein>
<organism evidence="2 3">
    <name type="scientific">Tuber borchii</name>
    <name type="common">White truffle</name>
    <dbReference type="NCBI Taxonomy" id="42251"/>
    <lineage>
        <taxon>Eukaryota</taxon>
        <taxon>Fungi</taxon>
        <taxon>Dikarya</taxon>
        <taxon>Ascomycota</taxon>
        <taxon>Pezizomycotina</taxon>
        <taxon>Pezizomycetes</taxon>
        <taxon>Pezizales</taxon>
        <taxon>Tuberaceae</taxon>
        <taxon>Tuber</taxon>
    </lineage>
</organism>
<evidence type="ECO:0000313" key="2">
    <source>
        <dbReference type="EMBL" id="PUU73904.1"/>
    </source>
</evidence>
<accession>A0A2T6ZER8</accession>
<dbReference type="Proteomes" id="UP000244722">
    <property type="component" value="Unassembled WGS sequence"/>
</dbReference>
<dbReference type="EMBL" id="NESQ01000335">
    <property type="protein sequence ID" value="PUU73904.1"/>
    <property type="molecule type" value="Genomic_DNA"/>
</dbReference>
<keyword evidence="1" id="KW-0732">Signal</keyword>
<evidence type="ECO:0000313" key="3">
    <source>
        <dbReference type="Proteomes" id="UP000244722"/>
    </source>
</evidence>
<feature type="chain" id="PRO_5015637495" evidence="1">
    <location>
        <begin position="20"/>
        <end position="89"/>
    </location>
</feature>
<sequence>MLWKFFWFFFLVFLPLSFEHFVLDHKTISSNPSSRLEKSQGCHHPNKQEMQRILTIQSLHHGEAAANPINHPQPTEAQNRIEKVIDNLS</sequence>
<reference evidence="2 3" key="1">
    <citation type="submission" date="2017-04" db="EMBL/GenBank/DDBJ databases">
        <title>Draft genome sequence of Tuber borchii Vittad., a whitish edible truffle.</title>
        <authorList>
            <consortium name="DOE Joint Genome Institute"/>
            <person name="Murat C."/>
            <person name="Kuo A."/>
            <person name="Barry K.W."/>
            <person name="Clum A."/>
            <person name="Dockter R.B."/>
            <person name="Fauchery L."/>
            <person name="Iotti M."/>
            <person name="Kohler A."/>
            <person name="Labutti K."/>
            <person name="Lindquist E.A."/>
            <person name="Lipzen A."/>
            <person name="Ohm R.A."/>
            <person name="Wang M."/>
            <person name="Grigoriev I.V."/>
            <person name="Zambonelli A."/>
            <person name="Martin F.M."/>
        </authorList>
    </citation>
    <scope>NUCLEOTIDE SEQUENCE [LARGE SCALE GENOMIC DNA]</scope>
    <source>
        <strain evidence="2 3">Tbo3840</strain>
    </source>
</reference>
<evidence type="ECO:0000256" key="1">
    <source>
        <dbReference type="SAM" id="SignalP"/>
    </source>
</evidence>
<feature type="signal peptide" evidence="1">
    <location>
        <begin position="1"/>
        <end position="19"/>
    </location>
</feature>
<comment type="caution">
    <text evidence="2">The sequence shown here is derived from an EMBL/GenBank/DDBJ whole genome shotgun (WGS) entry which is preliminary data.</text>
</comment>
<keyword evidence="3" id="KW-1185">Reference proteome</keyword>
<dbReference type="AlphaFoldDB" id="A0A2T6ZER8"/>
<name>A0A2T6ZER8_TUBBO</name>
<gene>
    <name evidence="2" type="ORF">B9Z19DRAFT_1094100</name>
</gene>